<keyword evidence="3" id="KW-1185">Reference proteome</keyword>
<proteinExistence type="predicted"/>
<protein>
    <submittedName>
        <fullName evidence="2">Adenosine nucleotide alpha-hydrolase superfamily protein</fullName>
    </submittedName>
</protein>
<dbReference type="SUPFAM" id="SSF52402">
    <property type="entry name" value="Adenine nucleotide alpha hydrolases-like"/>
    <property type="match status" value="1"/>
</dbReference>
<sequence>MKRKTLLSWSSGKDCAYALYKLQQNPEVDLAGLFCTVNKEFDRVAMHGVRLELLKEQARNIGLPLEIIEIPYPCSNADYETIMKQFVERARNNQITDFAFGDLFLEDIRSYREEKLKDSGIEASFPIWGIPTDELARAIIASGIKAVITCVDPKQISKDFVGREFDDRFLAALPATVDPCGENGEFHSFVFDDPMFKRPVDIVMGDTSDHEGFAFADVLPAP</sequence>
<keyword evidence="2" id="KW-0378">Hydrolase</keyword>
<dbReference type="InterPro" id="IPR014729">
    <property type="entry name" value="Rossmann-like_a/b/a_fold"/>
</dbReference>
<evidence type="ECO:0000313" key="3">
    <source>
        <dbReference type="Proteomes" id="UP000002534"/>
    </source>
</evidence>
<gene>
    <name evidence="2" type="ordered locus">Pcar_2428</name>
</gene>
<dbReference type="RefSeq" id="WP_011342193.1">
    <property type="nucleotide sequence ID" value="NC_007498.2"/>
</dbReference>
<dbReference type="HOGENOM" id="CLU_010289_1_1_7"/>
<dbReference type="KEGG" id="pca:Pcar_2428"/>
<feature type="domain" description="Diphthamide synthase" evidence="1">
    <location>
        <begin position="4"/>
        <end position="217"/>
    </location>
</feature>
<dbReference type="Pfam" id="PF01902">
    <property type="entry name" value="Diphthami_syn_2"/>
    <property type="match status" value="1"/>
</dbReference>
<dbReference type="InterPro" id="IPR002761">
    <property type="entry name" value="Diphthami_syn_dom"/>
</dbReference>
<evidence type="ECO:0000259" key="1">
    <source>
        <dbReference type="Pfam" id="PF01902"/>
    </source>
</evidence>
<name>Q3A1U0_SYNC1</name>
<organism evidence="2 3">
    <name type="scientific">Syntrophotalea carbinolica (strain DSM 2380 / NBRC 103641 / GraBd1)</name>
    <name type="common">Pelobacter carbinolicus</name>
    <dbReference type="NCBI Taxonomy" id="338963"/>
    <lineage>
        <taxon>Bacteria</taxon>
        <taxon>Pseudomonadati</taxon>
        <taxon>Thermodesulfobacteriota</taxon>
        <taxon>Desulfuromonadia</taxon>
        <taxon>Desulfuromonadales</taxon>
        <taxon>Syntrophotaleaceae</taxon>
        <taxon>Syntrophotalea</taxon>
    </lineage>
</organism>
<dbReference type="Gene3D" id="3.90.1490.10">
    <property type="entry name" value="putative n-type atp pyrophosphatase, domain 2"/>
    <property type="match status" value="1"/>
</dbReference>
<evidence type="ECO:0000313" key="2">
    <source>
        <dbReference type="EMBL" id="ABA89667.1"/>
    </source>
</evidence>
<reference evidence="2 3" key="2">
    <citation type="journal article" date="2012" name="BMC Genomics">
        <title>The genome of Pelobacter carbinolicus reveals surprising metabolic capabilities and physiological features.</title>
        <authorList>
            <person name="Aklujkar M."/>
            <person name="Haveman S.A."/>
            <person name="Didonato R.Jr."/>
            <person name="Chertkov O."/>
            <person name="Han C.S."/>
            <person name="Land M.L."/>
            <person name="Brown P."/>
            <person name="Lovley D.R."/>
        </authorList>
    </citation>
    <scope>NUCLEOTIDE SEQUENCE [LARGE SCALE GENOMIC DNA]</scope>
    <source>
        <strain evidence="3">DSM 2380 / NBRC 103641 / GraBd1</strain>
    </source>
</reference>
<dbReference type="Gene3D" id="3.40.50.620">
    <property type="entry name" value="HUPs"/>
    <property type="match status" value="1"/>
</dbReference>
<reference evidence="3" key="1">
    <citation type="submission" date="2005-10" db="EMBL/GenBank/DDBJ databases">
        <title>Complete sequence of Pelobacter carbinolicus DSM 2380.</title>
        <authorList>
            <person name="Copeland A."/>
            <person name="Lucas S."/>
            <person name="Lapidus A."/>
            <person name="Barry K."/>
            <person name="Detter J.C."/>
            <person name="Glavina T."/>
            <person name="Hammon N."/>
            <person name="Israni S."/>
            <person name="Pitluck S."/>
            <person name="Chertkov O."/>
            <person name="Schmutz J."/>
            <person name="Larimer F."/>
            <person name="Land M."/>
            <person name="Kyrpides N."/>
            <person name="Ivanova N."/>
            <person name="Richardson P."/>
        </authorList>
    </citation>
    <scope>NUCLEOTIDE SEQUENCE [LARGE SCALE GENOMIC DNA]</scope>
    <source>
        <strain evidence="3">DSM 2380 / NBRC 103641 / GraBd1</strain>
    </source>
</reference>
<accession>Q3A1U0</accession>
<dbReference type="OrthoDB" id="3572539at2"/>
<dbReference type="EMBL" id="CP000142">
    <property type="protein sequence ID" value="ABA89667.1"/>
    <property type="molecule type" value="Genomic_DNA"/>
</dbReference>
<dbReference type="eggNOG" id="COG2102">
    <property type="taxonomic scope" value="Bacteria"/>
</dbReference>
<dbReference type="AlphaFoldDB" id="Q3A1U0"/>
<dbReference type="STRING" id="338963.Pcar_2428"/>
<dbReference type="Proteomes" id="UP000002534">
    <property type="component" value="Chromosome"/>
</dbReference>
<dbReference type="GO" id="GO:0016787">
    <property type="term" value="F:hydrolase activity"/>
    <property type="evidence" value="ECO:0007669"/>
    <property type="project" value="UniProtKB-KW"/>
</dbReference>